<dbReference type="PANTHER" id="PTHR45641">
    <property type="entry name" value="TETRATRICOPEPTIDE REPEAT PROTEIN (AFU_ORTHOLOGUE AFUA_6G03870)"/>
    <property type="match status" value="1"/>
</dbReference>
<feature type="compositionally biased region" description="Polar residues" evidence="3">
    <location>
        <begin position="77"/>
        <end position="89"/>
    </location>
</feature>
<protein>
    <recommendedName>
        <fullName evidence="5">Kinesin light chain</fullName>
    </recommendedName>
</protein>
<evidence type="ECO:0000256" key="1">
    <source>
        <dbReference type="ARBA" id="ARBA00022737"/>
    </source>
</evidence>
<dbReference type="SMART" id="SM00028">
    <property type="entry name" value="TPR"/>
    <property type="match status" value="4"/>
</dbReference>
<evidence type="ECO:0000313" key="4">
    <source>
        <dbReference type="EMBL" id="CAE4611155.1"/>
    </source>
</evidence>
<keyword evidence="1" id="KW-0677">Repeat</keyword>
<dbReference type="PANTHER" id="PTHR45641:SF19">
    <property type="entry name" value="NEPHROCYSTIN-3"/>
    <property type="match status" value="1"/>
</dbReference>
<dbReference type="Gene3D" id="1.25.40.10">
    <property type="entry name" value="Tetratricopeptide repeat domain"/>
    <property type="match status" value="1"/>
</dbReference>
<dbReference type="EMBL" id="HBNS01021388">
    <property type="protein sequence ID" value="CAE4611155.1"/>
    <property type="molecule type" value="Transcribed_RNA"/>
</dbReference>
<accession>A0A7S4RDH2</accession>
<dbReference type="AlphaFoldDB" id="A0A7S4RDH2"/>
<dbReference type="InterPro" id="IPR043519">
    <property type="entry name" value="NT_sf"/>
</dbReference>
<keyword evidence="2" id="KW-0802">TPR repeat</keyword>
<evidence type="ECO:0000256" key="2">
    <source>
        <dbReference type="ARBA" id="ARBA00022803"/>
    </source>
</evidence>
<dbReference type="InterPro" id="IPR011990">
    <property type="entry name" value="TPR-like_helical_dom_sf"/>
</dbReference>
<dbReference type="Pfam" id="PF13424">
    <property type="entry name" value="TPR_12"/>
    <property type="match status" value="2"/>
</dbReference>
<dbReference type="InterPro" id="IPR019734">
    <property type="entry name" value="TPR_rpt"/>
</dbReference>
<gene>
    <name evidence="4" type="ORF">DBRI00130_LOCUS16953</name>
</gene>
<evidence type="ECO:0000256" key="3">
    <source>
        <dbReference type="SAM" id="MobiDB-lite"/>
    </source>
</evidence>
<sequence>MTVGREKSERKRLSFRKFPDLVPYKIILTARIFLRVINMGCSCSKACASTEKKDDKSNSATITFDHNSKTRINLENELSSQQSEANKLSSQDEKIEQTEASDVVESIKFDLNSETKKNLENLQGLTRARNNTLRIAEEVLPRKYMNRYPSFSRAPPGGELRQLEGKFDDLLSECENVLPTFRQTLINIVEAAGLVPDEIAVWDGKEVMLTPETPYKSLTIGPLKSRERCDEKVANEYDGDYSRLVDIVRASIVVADEDQLILVAEALQDLDIVRLKNRFKEPVFTGYCDALYNVNIDGIICEVQLHVSAIVAYKEESHHYYGFFRSFFAGNVPACKNRIDMLERCIDPNADLQTALEEMLKTDDEYLIRGMCVLVYEMGDWYLCEVLCRRMCEIDPDELACKNNMAVALNKQGKYVQAEALYRQCWEVRKKTLGEDHPETLYSLNGMAVVLFRQGNYVQAEALHRQCWEVQKKTLGEHHPETLHSLNGMANALSCQGNNVQAEALHRQCWEVRKKTLGEDHPKTLISLNNMAVALSRQGNYVQAEALHRQCWEVQKRRRHWGKITQKHCHAEHPQQCCMRLNSPRKVFSSRSAFS</sequence>
<proteinExistence type="predicted"/>
<organism evidence="4">
    <name type="scientific">Ditylum brightwellii</name>
    <dbReference type="NCBI Taxonomy" id="49249"/>
    <lineage>
        <taxon>Eukaryota</taxon>
        <taxon>Sar</taxon>
        <taxon>Stramenopiles</taxon>
        <taxon>Ochrophyta</taxon>
        <taxon>Bacillariophyta</taxon>
        <taxon>Mediophyceae</taxon>
        <taxon>Lithodesmiophycidae</taxon>
        <taxon>Lithodesmiales</taxon>
        <taxon>Lithodesmiaceae</taxon>
        <taxon>Ditylum</taxon>
    </lineage>
</organism>
<dbReference type="SUPFAM" id="SSF48452">
    <property type="entry name" value="TPR-like"/>
    <property type="match status" value="2"/>
</dbReference>
<dbReference type="SUPFAM" id="SSF81301">
    <property type="entry name" value="Nucleotidyltransferase"/>
    <property type="match status" value="1"/>
</dbReference>
<reference evidence="4" key="1">
    <citation type="submission" date="2021-01" db="EMBL/GenBank/DDBJ databases">
        <authorList>
            <person name="Corre E."/>
            <person name="Pelletier E."/>
            <person name="Niang G."/>
            <person name="Scheremetjew M."/>
            <person name="Finn R."/>
            <person name="Kale V."/>
            <person name="Holt S."/>
            <person name="Cochrane G."/>
            <person name="Meng A."/>
            <person name="Brown T."/>
            <person name="Cohen L."/>
        </authorList>
    </citation>
    <scope>NUCLEOTIDE SEQUENCE</scope>
    <source>
        <strain evidence="4">GSO104</strain>
    </source>
</reference>
<evidence type="ECO:0008006" key="5">
    <source>
        <dbReference type="Google" id="ProtNLM"/>
    </source>
</evidence>
<feature type="region of interest" description="Disordered" evidence="3">
    <location>
        <begin position="77"/>
        <end position="99"/>
    </location>
</feature>
<name>A0A7S4RDH2_9STRA</name>